<dbReference type="EMBL" id="JASSZA010000014">
    <property type="protein sequence ID" value="KAK2094121.1"/>
    <property type="molecule type" value="Genomic_DNA"/>
</dbReference>
<proteinExistence type="predicted"/>
<keyword evidence="3" id="KW-1185">Reference proteome</keyword>
<protein>
    <submittedName>
        <fullName evidence="2">Uncharacterized protein</fullName>
    </submittedName>
</protein>
<comment type="caution">
    <text evidence="2">The sequence shown here is derived from an EMBL/GenBank/DDBJ whole genome shotgun (WGS) entry which is preliminary data.</text>
</comment>
<feature type="region of interest" description="Disordered" evidence="1">
    <location>
        <begin position="67"/>
        <end position="94"/>
    </location>
</feature>
<feature type="non-terminal residue" evidence="2">
    <location>
        <position position="94"/>
    </location>
</feature>
<gene>
    <name evidence="2" type="ORF">P7K49_027859</name>
</gene>
<evidence type="ECO:0000313" key="3">
    <source>
        <dbReference type="Proteomes" id="UP001266305"/>
    </source>
</evidence>
<organism evidence="2 3">
    <name type="scientific">Saguinus oedipus</name>
    <name type="common">Cotton-top tamarin</name>
    <name type="synonym">Oedipomidas oedipus</name>
    <dbReference type="NCBI Taxonomy" id="9490"/>
    <lineage>
        <taxon>Eukaryota</taxon>
        <taxon>Metazoa</taxon>
        <taxon>Chordata</taxon>
        <taxon>Craniata</taxon>
        <taxon>Vertebrata</taxon>
        <taxon>Euteleostomi</taxon>
        <taxon>Mammalia</taxon>
        <taxon>Eutheria</taxon>
        <taxon>Euarchontoglires</taxon>
        <taxon>Primates</taxon>
        <taxon>Haplorrhini</taxon>
        <taxon>Platyrrhini</taxon>
        <taxon>Cebidae</taxon>
        <taxon>Callitrichinae</taxon>
        <taxon>Saguinus</taxon>
    </lineage>
</organism>
<evidence type="ECO:0000313" key="2">
    <source>
        <dbReference type="EMBL" id="KAK2094121.1"/>
    </source>
</evidence>
<feature type="compositionally biased region" description="Polar residues" evidence="1">
    <location>
        <begin position="79"/>
        <end position="88"/>
    </location>
</feature>
<reference evidence="2 3" key="1">
    <citation type="submission" date="2023-05" db="EMBL/GenBank/DDBJ databases">
        <title>B98-5 Cell Line De Novo Hybrid Assembly: An Optical Mapping Approach.</title>
        <authorList>
            <person name="Kananen K."/>
            <person name="Auerbach J.A."/>
            <person name="Kautto E."/>
            <person name="Blachly J.S."/>
        </authorList>
    </citation>
    <scope>NUCLEOTIDE SEQUENCE [LARGE SCALE GENOMIC DNA]</scope>
    <source>
        <strain evidence="2">B95-8</strain>
        <tissue evidence="2">Cell line</tissue>
    </source>
</reference>
<accession>A0ABQ9UAP5</accession>
<feature type="region of interest" description="Disordered" evidence="1">
    <location>
        <begin position="1"/>
        <end position="37"/>
    </location>
</feature>
<evidence type="ECO:0000256" key="1">
    <source>
        <dbReference type="SAM" id="MobiDB-lite"/>
    </source>
</evidence>
<dbReference type="Proteomes" id="UP001266305">
    <property type="component" value="Unassembled WGS sequence"/>
</dbReference>
<sequence length="94" mass="9861">MGLIWAGGAPAQGRGKPGQFRDISSPPPEPGGEMGRGVARWHIPISAPIRRPRREVGVAGAAVDLGVPRSVERRPPHLPSTTAGTSPGTVLRMR</sequence>
<name>A0ABQ9UAP5_SAGOE</name>